<comment type="similarity">
    <text evidence="1">Belongs to the sigma-70 factor family. ECF subfamily.</text>
</comment>
<dbReference type="InterPro" id="IPR014284">
    <property type="entry name" value="RNA_pol_sigma-70_dom"/>
</dbReference>
<evidence type="ECO:0000313" key="8">
    <source>
        <dbReference type="Proteomes" id="UP000433309"/>
    </source>
</evidence>
<accession>A0A6I2L4P2</accession>
<evidence type="ECO:0000313" key="7">
    <source>
        <dbReference type="EMBL" id="MRW93275.1"/>
    </source>
</evidence>
<proteinExistence type="inferred from homology"/>
<evidence type="ECO:0000256" key="1">
    <source>
        <dbReference type="ARBA" id="ARBA00010641"/>
    </source>
</evidence>
<dbReference type="PANTHER" id="PTHR43133:SF63">
    <property type="entry name" value="RNA POLYMERASE SIGMA FACTOR FECI-RELATED"/>
    <property type="match status" value="1"/>
</dbReference>
<dbReference type="Proteomes" id="UP000433309">
    <property type="component" value="Unassembled WGS sequence"/>
</dbReference>
<dbReference type="Pfam" id="PF04542">
    <property type="entry name" value="Sigma70_r2"/>
    <property type="match status" value="1"/>
</dbReference>
<dbReference type="SUPFAM" id="SSF88659">
    <property type="entry name" value="Sigma3 and sigma4 domains of RNA polymerase sigma factors"/>
    <property type="match status" value="1"/>
</dbReference>
<keyword evidence="8" id="KW-1185">Reference proteome</keyword>
<name>A0A6I2L4P2_9BURK</name>
<dbReference type="Gene3D" id="1.10.10.10">
    <property type="entry name" value="Winged helix-like DNA-binding domain superfamily/Winged helix DNA-binding domain"/>
    <property type="match status" value="1"/>
</dbReference>
<dbReference type="GO" id="GO:0006352">
    <property type="term" value="P:DNA-templated transcription initiation"/>
    <property type="evidence" value="ECO:0007669"/>
    <property type="project" value="InterPro"/>
</dbReference>
<organism evidence="7 8">
    <name type="scientific">Duganella guangzhouensis</name>
    <dbReference type="NCBI Taxonomy" id="2666084"/>
    <lineage>
        <taxon>Bacteria</taxon>
        <taxon>Pseudomonadati</taxon>
        <taxon>Pseudomonadota</taxon>
        <taxon>Betaproteobacteria</taxon>
        <taxon>Burkholderiales</taxon>
        <taxon>Oxalobacteraceae</taxon>
        <taxon>Telluria group</taxon>
        <taxon>Duganella</taxon>
    </lineage>
</organism>
<feature type="domain" description="RNA polymerase sigma-70 region 2" evidence="5">
    <location>
        <begin position="27"/>
        <end position="91"/>
    </location>
</feature>
<dbReference type="InterPro" id="IPR013325">
    <property type="entry name" value="RNA_pol_sigma_r2"/>
</dbReference>
<dbReference type="InterPro" id="IPR007627">
    <property type="entry name" value="RNA_pol_sigma70_r2"/>
</dbReference>
<dbReference type="EMBL" id="WKJK01000015">
    <property type="protein sequence ID" value="MRW93275.1"/>
    <property type="molecule type" value="Genomic_DNA"/>
</dbReference>
<gene>
    <name evidence="7" type="ORF">GJ699_25125</name>
</gene>
<keyword evidence="4" id="KW-0804">Transcription</keyword>
<dbReference type="InterPro" id="IPR013324">
    <property type="entry name" value="RNA_pol_sigma_r3/r4-like"/>
</dbReference>
<dbReference type="InterPro" id="IPR036388">
    <property type="entry name" value="WH-like_DNA-bd_sf"/>
</dbReference>
<dbReference type="GO" id="GO:0016987">
    <property type="term" value="F:sigma factor activity"/>
    <property type="evidence" value="ECO:0007669"/>
    <property type="project" value="UniProtKB-KW"/>
</dbReference>
<dbReference type="AlphaFoldDB" id="A0A6I2L4P2"/>
<dbReference type="PANTHER" id="PTHR43133">
    <property type="entry name" value="RNA POLYMERASE ECF-TYPE SIGMA FACTO"/>
    <property type="match status" value="1"/>
</dbReference>
<dbReference type="GO" id="GO:0003677">
    <property type="term" value="F:DNA binding"/>
    <property type="evidence" value="ECO:0007669"/>
    <property type="project" value="InterPro"/>
</dbReference>
<feature type="domain" description="RNA polymerase sigma factor 70 region 4 type 2" evidence="6">
    <location>
        <begin position="126"/>
        <end position="177"/>
    </location>
</feature>
<evidence type="ECO:0000256" key="2">
    <source>
        <dbReference type="ARBA" id="ARBA00023015"/>
    </source>
</evidence>
<dbReference type="SUPFAM" id="SSF88946">
    <property type="entry name" value="Sigma2 domain of RNA polymerase sigma factors"/>
    <property type="match status" value="1"/>
</dbReference>
<evidence type="ECO:0000256" key="4">
    <source>
        <dbReference type="ARBA" id="ARBA00023163"/>
    </source>
</evidence>
<dbReference type="InterPro" id="IPR013249">
    <property type="entry name" value="RNA_pol_sigma70_r4_t2"/>
</dbReference>
<comment type="caution">
    <text evidence="7">The sequence shown here is derived from an EMBL/GenBank/DDBJ whole genome shotgun (WGS) entry which is preliminary data.</text>
</comment>
<keyword evidence="2" id="KW-0805">Transcription regulation</keyword>
<dbReference type="Pfam" id="PF08281">
    <property type="entry name" value="Sigma70_r4_2"/>
    <property type="match status" value="1"/>
</dbReference>
<protein>
    <submittedName>
        <fullName evidence="7">Sigma-70 family RNA polymerase sigma factor</fullName>
    </submittedName>
</protein>
<evidence type="ECO:0000259" key="5">
    <source>
        <dbReference type="Pfam" id="PF04542"/>
    </source>
</evidence>
<dbReference type="InterPro" id="IPR039425">
    <property type="entry name" value="RNA_pol_sigma-70-like"/>
</dbReference>
<sequence>MIIIIIPGNAKNGSVILSLQTPLVEIFVQHREQLRRIAMSIVRTADFADEIMQDAYLKLADGSCMRSVQKPLFYCCQVVRNLAMDHFRRRTTEASYRSFGLDVEEMARPTLVTPEKVLNEKQVIAALEQALGRLPERTRRAFELYRLQEMTQRDIALTLGCSATLVNFMIRDALDALQGCRNLLDD</sequence>
<keyword evidence="3" id="KW-0731">Sigma factor</keyword>
<evidence type="ECO:0000256" key="3">
    <source>
        <dbReference type="ARBA" id="ARBA00023082"/>
    </source>
</evidence>
<dbReference type="NCBIfam" id="TIGR02937">
    <property type="entry name" value="sigma70-ECF"/>
    <property type="match status" value="1"/>
</dbReference>
<evidence type="ECO:0000259" key="6">
    <source>
        <dbReference type="Pfam" id="PF08281"/>
    </source>
</evidence>
<reference evidence="7 8" key="1">
    <citation type="submission" date="2019-11" db="EMBL/GenBank/DDBJ databases">
        <title>Novel species isolated from a subtropical stream in China.</title>
        <authorList>
            <person name="Lu H."/>
        </authorList>
    </citation>
    <scope>NUCLEOTIDE SEQUENCE [LARGE SCALE GENOMIC DNA]</scope>
    <source>
        <strain evidence="7 8">FT80W</strain>
    </source>
</reference>
<dbReference type="Gene3D" id="1.10.1740.10">
    <property type="match status" value="1"/>
</dbReference>